<dbReference type="PROSITE" id="PS00062">
    <property type="entry name" value="ALDOKETO_REDUCTASE_2"/>
    <property type="match status" value="1"/>
</dbReference>
<dbReference type="PROSITE" id="PS00063">
    <property type="entry name" value="ALDOKETO_REDUCTASE_3"/>
    <property type="match status" value="1"/>
</dbReference>
<evidence type="ECO:0000256" key="5">
    <source>
        <dbReference type="PIRSR" id="PIRSR000097-3"/>
    </source>
</evidence>
<accession>A0A8J5GAP2</accession>
<dbReference type="InterPro" id="IPR018170">
    <property type="entry name" value="Aldo/ket_reductase_CS"/>
</dbReference>
<dbReference type="PANTHER" id="PTHR11732">
    <property type="entry name" value="ALDO/KETO REDUCTASE"/>
    <property type="match status" value="1"/>
</dbReference>
<dbReference type="GO" id="GO:0019290">
    <property type="term" value="P:siderophore biosynthetic process"/>
    <property type="evidence" value="ECO:0007669"/>
    <property type="project" value="UniProtKB-ARBA"/>
</dbReference>
<dbReference type="Gene3D" id="3.20.20.100">
    <property type="entry name" value="NADP-dependent oxidoreductase domain"/>
    <property type="match status" value="1"/>
</dbReference>
<dbReference type="GO" id="GO:1990641">
    <property type="term" value="P:response to iron ion starvation"/>
    <property type="evidence" value="ECO:0007669"/>
    <property type="project" value="UniProtKB-ARBA"/>
</dbReference>
<feature type="active site" description="Proton donor" evidence="3">
    <location>
        <position position="67"/>
    </location>
</feature>
<comment type="similarity">
    <text evidence="1">Belongs to the aldo/keto reductase family.</text>
</comment>
<dbReference type="CDD" id="cd19124">
    <property type="entry name" value="AKR_AKR4A_4B"/>
    <property type="match status" value="1"/>
</dbReference>
<evidence type="ECO:0000256" key="2">
    <source>
        <dbReference type="ARBA" id="ARBA00023002"/>
    </source>
</evidence>
<gene>
    <name evidence="7" type="ORF">ZIOFF_043488</name>
</gene>
<dbReference type="GO" id="GO:0033707">
    <property type="term" value="F:3''-deamino-3''-oxonicotianamine reductase activity"/>
    <property type="evidence" value="ECO:0007669"/>
    <property type="project" value="UniProtKB-ARBA"/>
</dbReference>
<evidence type="ECO:0000256" key="3">
    <source>
        <dbReference type="PIRSR" id="PIRSR000097-1"/>
    </source>
</evidence>
<dbReference type="Pfam" id="PF00248">
    <property type="entry name" value="Aldo_ket_red"/>
    <property type="match status" value="1"/>
</dbReference>
<dbReference type="InterPro" id="IPR044497">
    <property type="entry name" value="AKR4A/B"/>
</dbReference>
<name>A0A8J5GAP2_ZINOF</name>
<keyword evidence="2" id="KW-0560">Oxidoreductase</keyword>
<evidence type="ECO:0000256" key="1">
    <source>
        <dbReference type="ARBA" id="ARBA00007905"/>
    </source>
</evidence>
<feature type="binding site" evidence="4">
    <location>
        <position position="131"/>
    </location>
    <ligand>
        <name>substrate</name>
    </ligand>
</feature>
<feature type="domain" description="NADP-dependent oxidoreductase" evidence="6">
    <location>
        <begin position="30"/>
        <end position="304"/>
    </location>
</feature>
<comment type="caution">
    <text evidence="7">The sequence shown here is derived from an EMBL/GenBank/DDBJ whole genome shotgun (WGS) entry which is preliminary data.</text>
</comment>
<dbReference type="FunFam" id="3.20.20.100:FF:000014">
    <property type="entry name" value="NAD(P)-linked oxidoreductase superfamily protein"/>
    <property type="match status" value="1"/>
</dbReference>
<dbReference type="InterPro" id="IPR036812">
    <property type="entry name" value="NAD(P)_OxRdtase_dom_sf"/>
</dbReference>
<proteinExistence type="inferred from homology"/>
<evidence type="ECO:0000313" key="7">
    <source>
        <dbReference type="EMBL" id="KAG6495662.1"/>
    </source>
</evidence>
<dbReference type="AlphaFoldDB" id="A0A8J5GAP2"/>
<feature type="site" description="Lowers pKa of active site Tyr" evidence="5">
    <location>
        <position position="97"/>
    </location>
</feature>
<evidence type="ECO:0000256" key="4">
    <source>
        <dbReference type="PIRSR" id="PIRSR000097-2"/>
    </source>
</evidence>
<dbReference type="EMBL" id="JACMSC010000012">
    <property type="protein sequence ID" value="KAG6495662.1"/>
    <property type="molecule type" value="Genomic_DNA"/>
</dbReference>
<sequence>MQLPATAKMSSAIAAVRLNNAGGSKAMPVIGFGTASFPWGDRPDVTRSAILHAIELGYRHFDTASLYLSEEPLGEAIADALRSGLIGSRDDLFVTSKLWCTDTSSPDLVLPALRKSLQKLQLDYLDLYLIHWPIAMNPTKDYSDQPKWELFPIDLVSVWKAMEECHALGLTKSIGVSNFTCKKLEALLDFAKIPPAINQVEVNPVWQQKKLREFCVAKGIQICAYSPLGASGSYWGSNWVMECDVLLEIAKNKGKTIAQICLRWLLEQGDCMVVKSFNEKRMKENLDIFDWELTEEEKQKISQIPQRKGHPALEFVSEDGPYKTVQELWDGEI</sequence>
<dbReference type="SUPFAM" id="SSF51430">
    <property type="entry name" value="NAD(P)-linked oxidoreductase"/>
    <property type="match status" value="1"/>
</dbReference>
<dbReference type="InterPro" id="IPR023210">
    <property type="entry name" value="NADP_OxRdtase_dom"/>
</dbReference>
<evidence type="ECO:0000313" key="8">
    <source>
        <dbReference type="Proteomes" id="UP000734854"/>
    </source>
</evidence>
<dbReference type="InterPro" id="IPR020471">
    <property type="entry name" value="AKR"/>
</dbReference>
<reference evidence="7 8" key="1">
    <citation type="submission" date="2020-08" db="EMBL/GenBank/DDBJ databases">
        <title>Plant Genome Project.</title>
        <authorList>
            <person name="Zhang R.-G."/>
        </authorList>
    </citation>
    <scope>NUCLEOTIDE SEQUENCE [LARGE SCALE GENOMIC DNA]</scope>
    <source>
        <tissue evidence="7">Rhizome</tissue>
    </source>
</reference>
<evidence type="ECO:0000259" key="6">
    <source>
        <dbReference type="Pfam" id="PF00248"/>
    </source>
</evidence>
<organism evidence="7 8">
    <name type="scientific">Zingiber officinale</name>
    <name type="common">Ginger</name>
    <name type="synonym">Amomum zingiber</name>
    <dbReference type="NCBI Taxonomy" id="94328"/>
    <lineage>
        <taxon>Eukaryota</taxon>
        <taxon>Viridiplantae</taxon>
        <taxon>Streptophyta</taxon>
        <taxon>Embryophyta</taxon>
        <taxon>Tracheophyta</taxon>
        <taxon>Spermatophyta</taxon>
        <taxon>Magnoliopsida</taxon>
        <taxon>Liliopsida</taxon>
        <taxon>Zingiberales</taxon>
        <taxon>Zingiberaceae</taxon>
        <taxon>Zingiber</taxon>
    </lineage>
</organism>
<dbReference type="PROSITE" id="PS00798">
    <property type="entry name" value="ALDOKETO_REDUCTASE_1"/>
    <property type="match status" value="1"/>
</dbReference>
<dbReference type="Proteomes" id="UP000734854">
    <property type="component" value="Unassembled WGS sequence"/>
</dbReference>
<dbReference type="PRINTS" id="PR00069">
    <property type="entry name" value="ALDKETRDTASE"/>
</dbReference>
<keyword evidence="8" id="KW-1185">Reference proteome</keyword>
<protein>
    <recommendedName>
        <fullName evidence="6">NADP-dependent oxidoreductase domain-containing protein</fullName>
    </recommendedName>
</protein>
<dbReference type="PIRSF" id="PIRSF000097">
    <property type="entry name" value="AKR"/>
    <property type="match status" value="1"/>
</dbReference>